<proteinExistence type="predicted"/>
<feature type="transmembrane region" description="Helical" evidence="1">
    <location>
        <begin position="88"/>
        <end position="108"/>
    </location>
</feature>
<reference evidence="2 3" key="1">
    <citation type="journal article" date="2009" name="Proc. Natl. Acad. Sci. U.S.A.">
        <title>The genomic basis of trophic strategy in marine bacteria.</title>
        <authorList>
            <person name="Lauro F.M."/>
            <person name="McDougald D."/>
            <person name="Thomas T."/>
            <person name="Williams T.J."/>
            <person name="Egan S."/>
            <person name="Rice S."/>
            <person name="DeMaere M.Z."/>
            <person name="Ting L."/>
            <person name="Ertan H."/>
            <person name="Johnson J."/>
            <person name="Ferriera S."/>
            <person name="Lapidus A."/>
            <person name="Anderson I."/>
            <person name="Kyrpides N."/>
            <person name="Munk A.C."/>
            <person name="Detter C."/>
            <person name="Han C.S."/>
            <person name="Brown M.V."/>
            <person name="Robb F.T."/>
            <person name="Kjelleberg S."/>
            <person name="Cavicchioli R."/>
        </authorList>
    </citation>
    <scope>NUCLEOTIDE SEQUENCE [LARGE SCALE GENOMIC DNA]</scope>
    <source>
        <strain evidence="3">DSM 13593 / LMG 18877 / RB2256</strain>
    </source>
</reference>
<feature type="transmembrane region" description="Helical" evidence="1">
    <location>
        <begin position="120"/>
        <end position="139"/>
    </location>
</feature>
<dbReference type="EMBL" id="CP000356">
    <property type="protein sequence ID" value="ABF53834.1"/>
    <property type="molecule type" value="Genomic_DNA"/>
</dbReference>
<feature type="transmembrane region" description="Helical" evidence="1">
    <location>
        <begin position="56"/>
        <end position="76"/>
    </location>
</feature>
<gene>
    <name evidence="2" type="ordered locus">Sala_2125</name>
</gene>
<sequence length="149" mass="15633">MADVAAHPGSPWLLVGGCLSIIAALAHLACIFGGPEWYRFFGAGEAMARAAGRGEWMPTLVTLGIAAMLLLWAAYALSGAGLLPRLPLLRTGLVVIVAIYLLRALAFVPLNLVTCHYSDGFAIVSSLIVLIYGAVYAVGTAKAWDHLAP</sequence>
<dbReference type="AlphaFoldDB" id="Q1GR88"/>
<evidence type="ECO:0000313" key="3">
    <source>
        <dbReference type="Proteomes" id="UP000006578"/>
    </source>
</evidence>
<dbReference type="STRING" id="317655.Sala_2125"/>
<evidence type="ECO:0000256" key="1">
    <source>
        <dbReference type="SAM" id="Phobius"/>
    </source>
</evidence>
<dbReference type="OrthoDB" id="5457135at2"/>
<keyword evidence="1" id="KW-0812">Transmembrane</keyword>
<dbReference type="HOGENOM" id="CLU_145285_0_0_5"/>
<feature type="transmembrane region" description="Helical" evidence="1">
    <location>
        <begin position="12"/>
        <end position="35"/>
    </location>
</feature>
<keyword evidence="1" id="KW-1133">Transmembrane helix</keyword>
<keyword evidence="1" id="KW-0472">Membrane</keyword>
<keyword evidence="3" id="KW-1185">Reference proteome</keyword>
<dbReference type="eggNOG" id="ENOG50303H9">
    <property type="taxonomic scope" value="Bacteria"/>
</dbReference>
<dbReference type="Proteomes" id="UP000006578">
    <property type="component" value="Chromosome"/>
</dbReference>
<evidence type="ECO:0000313" key="2">
    <source>
        <dbReference type="EMBL" id="ABF53834.1"/>
    </source>
</evidence>
<name>Q1GR88_SPHAL</name>
<protein>
    <submittedName>
        <fullName evidence="2">Uncharacterized protein</fullName>
    </submittedName>
</protein>
<dbReference type="RefSeq" id="WP_011542410.1">
    <property type="nucleotide sequence ID" value="NC_008048.1"/>
</dbReference>
<organism evidence="2 3">
    <name type="scientific">Sphingopyxis alaskensis (strain DSM 13593 / LMG 18877 / RB2256)</name>
    <name type="common">Sphingomonas alaskensis</name>
    <dbReference type="NCBI Taxonomy" id="317655"/>
    <lineage>
        <taxon>Bacteria</taxon>
        <taxon>Pseudomonadati</taxon>
        <taxon>Pseudomonadota</taxon>
        <taxon>Alphaproteobacteria</taxon>
        <taxon>Sphingomonadales</taxon>
        <taxon>Sphingomonadaceae</taxon>
        <taxon>Sphingopyxis</taxon>
    </lineage>
</organism>
<dbReference type="KEGG" id="sal:Sala_2125"/>
<accession>Q1GR88</accession>